<keyword evidence="3" id="KW-1003">Cell membrane</keyword>
<dbReference type="InterPro" id="IPR001851">
    <property type="entry name" value="ABC_transp_permease"/>
</dbReference>
<evidence type="ECO:0000256" key="6">
    <source>
        <dbReference type="ARBA" id="ARBA00022840"/>
    </source>
</evidence>
<evidence type="ECO:0000256" key="2">
    <source>
        <dbReference type="ARBA" id="ARBA00022448"/>
    </source>
</evidence>
<sequence length="637" mass="68429">MTASSDAEVAPAARERTSLFARDVRFALLCALGIALFPFVLHPLGGYSTLATQIAIVSIASIGFNLLLGYAGSLSYGHAMFYGGGGYIAAILLLRTMPQHPNLWLAALGATLGTAILAVLVGAVTVRLYGIYFALLTLAFAQMVFFIIEQAKDWTNGDDGLQSLPNALLPIGPWNIDLTAHLPTFNLGPFGDLGELRVWYLFAGCSLLVVLVFFRMLVRSQFGEVLGAIRENEQRSSLVGFNAPAYRLAAFAISGALTGFAGALRGLFDGSIPVDSVGIDRSGSFVIYTIVGGVQTIFGPVAGTAVIMFLENVLSAKTPAWRLIEGLIFVGVIVFLPRGLATVLRQREKDPRAVFKRSLRLSLEEPDPILKPGIEGKRGGPMSIIETFKLGKLFGHFAANRDIDFRVDPGELRAVIGPNGAGKTTFFNMLAGTIAPTTGTINYKGRDVSRVSGTGRVHLGIAKAFQTASIYPDQTVRQNCRLAALARVQGPFALQLFRRSTRLDDVDAIADRALLRLELAGVADLRAGDLAHGDKKRLDIAIALATQPQILLLDEPVAGMSKDEARKTEALIRKLSTEMTVLVIEHDMEMVMGISDSITVLHQGTVLATGTPAEIRDNPRVQEAYLGGHSETELAHS</sequence>
<dbReference type="PANTHER" id="PTHR45772">
    <property type="entry name" value="CONSERVED COMPONENT OF ABC TRANSPORTER FOR NATURAL AMINO ACIDS-RELATED"/>
    <property type="match status" value="1"/>
</dbReference>
<feature type="transmembrane region" description="Helical" evidence="9">
    <location>
        <begin position="198"/>
        <end position="218"/>
    </location>
</feature>
<evidence type="ECO:0000313" key="12">
    <source>
        <dbReference type="Proteomes" id="UP001317532"/>
    </source>
</evidence>
<keyword evidence="2" id="KW-0813">Transport</keyword>
<dbReference type="InterPro" id="IPR003593">
    <property type="entry name" value="AAA+_ATPase"/>
</dbReference>
<evidence type="ECO:0000313" key="11">
    <source>
        <dbReference type="EMBL" id="BDE05722.1"/>
    </source>
</evidence>
<evidence type="ECO:0000256" key="9">
    <source>
        <dbReference type="SAM" id="Phobius"/>
    </source>
</evidence>
<evidence type="ECO:0000256" key="4">
    <source>
        <dbReference type="ARBA" id="ARBA00022692"/>
    </source>
</evidence>
<proteinExistence type="predicted"/>
<evidence type="ECO:0000256" key="3">
    <source>
        <dbReference type="ARBA" id="ARBA00022475"/>
    </source>
</evidence>
<dbReference type="SUPFAM" id="SSF52540">
    <property type="entry name" value="P-loop containing nucleoside triphosphate hydrolases"/>
    <property type="match status" value="1"/>
</dbReference>
<feature type="transmembrane region" description="Helical" evidence="9">
    <location>
        <begin position="24"/>
        <end position="44"/>
    </location>
</feature>
<keyword evidence="4 9" id="KW-0812">Transmembrane</keyword>
<comment type="subcellular location">
    <subcellularLocation>
        <location evidence="1">Cell membrane</location>
        <topology evidence="1">Multi-pass membrane protein</topology>
    </subcellularLocation>
</comment>
<gene>
    <name evidence="11" type="ORF">WPS_09980</name>
</gene>
<dbReference type="GO" id="GO:0005524">
    <property type="term" value="F:ATP binding"/>
    <property type="evidence" value="ECO:0007669"/>
    <property type="project" value="UniProtKB-KW"/>
</dbReference>
<feature type="transmembrane region" description="Helical" evidence="9">
    <location>
        <begin position="79"/>
        <end position="97"/>
    </location>
</feature>
<dbReference type="Gene3D" id="3.40.50.300">
    <property type="entry name" value="P-loop containing nucleotide triphosphate hydrolases"/>
    <property type="match status" value="1"/>
</dbReference>
<dbReference type="SMART" id="SM00382">
    <property type="entry name" value="AAA"/>
    <property type="match status" value="1"/>
</dbReference>
<evidence type="ECO:0000256" key="5">
    <source>
        <dbReference type="ARBA" id="ARBA00022741"/>
    </source>
</evidence>
<keyword evidence="7 9" id="KW-1133">Transmembrane helix</keyword>
<dbReference type="GO" id="GO:0016887">
    <property type="term" value="F:ATP hydrolysis activity"/>
    <property type="evidence" value="ECO:0007669"/>
    <property type="project" value="InterPro"/>
</dbReference>
<dbReference type="CDD" id="cd03219">
    <property type="entry name" value="ABC_Mj1267_LivG_branched"/>
    <property type="match status" value="1"/>
</dbReference>
<keyword evidence="12" id="KW-1185">Reference proteome</keyword>
<feature type="transmembrane region" description="Helical" evidence="9">
    <location>
        <begin position="322"/>
        <end position="341"/>
    </location>
</feature>
<reference evidence="11 12" key="1">
    <citation type="journal article" date="2022" name="ISME Commun">
        <title>Vulcanimicrobium alpinus gen. nov. sp. nov., the first cultivated representative of the candidate phylum 'Eremiobacterota', is a metabolically versatile aerobic anoxygenic phototroph.</title>
        <authorList>
            <person name="Yabe S."/>
            <person name="Muto K."/>
            <person name="Abe K."/>
            <person name="Yokota A."/>
            <person name="Staudigel H."/>
            <person name="Tebo B.M."/>
        </authorList>
    </citation>
    <scope>NUCLEOTIDE SEQUENCE [LARGE SCALE GENOMIC DNA]</scope>
    <source>
        <strain evidence="11 12">WC8-2</strain>
    </source>
</reference>
<dbReference type="Pfam" id="PF12399">
    <property type="entry name" value="BCA_ABC_TP_C"/>
    <property type="match status" value="1"/>
</dbReference>
<keyword evidence="8 9" id="KW-0472">Membrane</keyword>
<protein>
    <recommendedName>
        <fullName evidence="10">ABC transporter domain-containing protein</fullName>
    </recommendedName>
</protein>
<accession>A0AAN1XWS4</accession>
<keyword evidence="6" id="KW-0067">ATP-binding</keyword>
<dbReference type="InterPro" id="IPR003439">
    <property type="entry name" value="ABC_transporter-like_ATP-bd"/>
</dbReference>
<dbReference type="CDD" id="cd06581">
    <property type="entry name" value="TM_PBP1_LivM_like"/>
    <property type="match status" value="1"/>
</dbReference>
<dbReference type="PROSITE" id="PS50893">
    <property type="entry name" value="ABC_TRANSPORTER_2"/>
    <property type="match status" value="1"/>
</dbReference>
<evidence type="ECO:0000256" key="1">
    <source>
        <dbReference type="ARBA" id="ARBA00004651"/>
    </source>
</evidence>
<dbReference type="AlphaFoldDB" id="A0AAN1XWS4"/>
<dbReference type="Pfam" id="PF02653">
    <property type="entry name" value="BPD_transp_2"/>
    <property type="match status" value="1"/>
</dbReference>
<feature type="transmembrane region" description="Helical" evidence="9">
    <location>
        <begin position="103"/>
        <end position="124"/>
    </location>
</feature>
<dbReference type="InterPro" id="IPR027417">
    <property type="entry name" value="P-loop_NTPase"/>
</dbReference>
<dbReference type="RefSeq" id="WP_317996746.1">
    <property type="nucleotide sequence ID" value="NZ_AP025523.1"/>
</dbReference>
<keyword evidence="5" id="KW-0547">Nucleotide-binding</keyword>
<dbReference type="Pfam" id="PF00005">
    <property type="entry name" value="ABC_tran"/>
    <property type="match status" value="1"/>
</dbReference>
<dbReference type="PROSITE" id="PS00211">
    <property type="entry name" value="ABC_TRANSPORTER_1"/>
    <property type="match status" value="1"/>
</dbReference>
<dbReference type="InterPro" id="IPR051120">
    <property type="entry name" value="ABC_AA/LPS_Transport"/>
</dbReference>
<name>A0AAN1XWS4_UNVUL</name>
<dbReference type="KEGG" id="vab:WPS_09980"/>
<dbReference type="Proteomes" id="UP001317532">
    <property type="component" value="Chromosome"/>
</dbReference>
<dbReference type="InterPro" id="IPR032823">
    <property type="entry name" value="BCA_ABC_TP_C"/>
</dbReference>
<evidence type="ECO:0000256" key="7">
    <source>
        <dbReference type="ARBA" id="ARBA00022989"/>
    </source>
</evidence>
<dbReference type="PANTHER" id="PTHR45772:SF9">
    <property type="entry name" value="CONSERVED COMPONENT OF ABC TRANSPORTER FOR NATURAL AMINO ACIDS"/>
    <property type="match status" value="1"/>
</dbReference>
<evidence type="ECO:0000256" key="8">
    <source>
        <dbReference type="ARBA" id="ARBA00023136"/>
    </source>
</evidence>
<dbReference type="InterPro" id="IPR043428">
    <property type="entry name" value="LivM-like"/>
</dbReference>
<evidence type="ECO:0000259" key="10">
    <source>
        <dbReference type="PROSITE" id="PS50893"/>
    </source>
</evidence>
<dbReference type="GO" id="GO:0005886">
    <property type="term" value="C:plasma membrane"/>
    <property type="evidence" value="ECO:0007669"/>
    <property type="project" value="UniProtKB-SubCell"/>
</dbReference>
<feature type="transmembrane region" description="Helical" evidence="9">
    <location>
        <begin position="131"/>
        <end position="148"/>
    </location>
</feature>
<dbReference type="GO" id="GO:0015658">
    <property type="term" value="F:branched-chain amino acid transmembrane transporter activity"/>
    <property type="evidence" value="ECO:0007669"/>
    <property type="project" value="InterPro"/>
</dbReference>
<feature type="domain" description="ABC transporter" evidence="10">
    <location>
        <begin position="385"/>
        <end position="628"/>
    </location>
</feature>
<feature type="transmembrane region" description="Helical" evidence="9">
    <location>
        <begin position="50"/>
        <end position="72"/>
    </location>
</feature>
<feature type="transmembrane region" description="Helical" evidence="9">
    <location>
        <begin position="285"/>
        <end position="310"/>
    </location>
</feature>
<organism evidence="11 12">
    <name type="scientific">Vulcanimicrobium alpinum</name>
    <dbReference type="NCBI Taxonomy" id="3016050"/>
    <lineage>
        <taxon>Bacteria</taxon>
        <taxon>Bacillati</taxon>
        <taxon>Vulcanimicrobiota</taxon>
        <taxon>Vulcanimicrobiia</taxon>
        <taxon>Vulcanimicrobiales</taxon>
        <taxon>Vulcanimicrobiaceae</taxon>
        <taxon>Vulcanimicrobium</taxon>
    </lineage>
</organism>
<feature type="transmembrane region" description="Helical" evidence="9">
    <location>
        <begin position="245"/>
        <end position="265"/>
    </location>
</feature>
<dbReference type="InterPro" id="IPR017871">
    <property type="entry name" value="ABC_transporter-like_CS"/>
</dbReference>
<dbReference type="EMBL" id="AP025523">
    <property type="protein sequence ID" value="BDE05722.1"/>
    <property type="molecule type" value="Genomic_DNA"/>
</dbReference>